<feature type="region of interest" description="Disordered" evidence="6">
    <location>
        <begin position="250"/>
        <end position="301"/>
    </location>
</feature>
<dbReference type="Gene3D" id="2.60.40.1280">
    <property type="match status" value="1"/>
</dbReference>
<reference evidence="8 9" key="1">
    <citation type="journal article" date="2023" name="Int. J. Syst. Evol. Microbiol.">
        <title>Lactiplantibacillus brownii sp. nov., a novel psychrotolerant species isolated from sauerkraut.</title>
        <authorList>
            <person name="Heng Y.C."/>
            <person name="Silvaraju S."/>
            <person name="Lee J.K.Y."/>
            <person name="Kittelmann S."/>
        </authorList>
    </citation>
    <scope>NUCLEOTIDE SEQUENCE [LARGE SCALE GENOMIC DNA]</scope>
    <source>
        <strain evidence="8 9">WILCCON 0030</strain>
    </source>
</reference>
<evidence type="ECO:0000256" key="7">
    <source>
        <dbReference type="SAM" id="Phobius"/>
    </source>
</evidence>
<feature type="compositionally biased region" description="Acidic residues" evidence="6">
    <location>
        <begin position="961"/>
        <end position="970"/>
    </location>
</feature>
<keyword evidence="2" id="KW-0134">Cell wall</keyword>
<dbReference type="Gene3D" id="2.60.40.740">
    <property type="match status" value="6"/>
</dbReference>
<dbReference type="RefSeq" id="WP_308702216.1">
    <property type="nucleotide sequence ID" value="NZ_JAVCWF010000001.1"/>
</dbReference>
<keyword evidence="7" id="KW-1133">Transmembrane helix</keyword>
<proteinExistence type="predicted"/>
<keyword evidence="9" id="KW-1185">Reference proteome</keyword>
<comment type="caution">
    <text evidence="8">The sequence shown here is derived from an EMBL/GenBank/DDBJ whole genome shotgun (WGS) entry which is preliminary data.</text>
</comment>
<evidence type="ECO:0000256" key="2">
    <source>
        <dbReference type="ARBA" id="ARBA00022512"/>
    </source>
</evidence>
<keyword evidence="3" id="KW-0964">Secreted</keyword>
<gene>
    <name evidence="8" type="ORF">RA086_01770</name>
</gene>
<evidence type="ECO:0000256" key="1">
    <source>
        <dbReference type="ARBA" id="ARBA00004191"/>
    </source>
</evidence>
<evidence type="ECO:0000256" key="6">
    <source>
        <dbReference type="SAM" id="MobiDB-lite"/>
    </source>
</evidence>
<accession>A0ABU1A5Z7</accession>
<keyword evidence="7" id="KW-0472">Membrane</keyword>
<feature type="compositionally biased region" description="Low complexity" evidence="6">
    <location>
        <begin position="1016"/>
        <end position="1119"/>
    </location>
</feature>
<sequence>MRRFWQFFLLAVTGVALMILSPPVIGSASEIPATGLDVNSAIIKDTKGKVYPHDVQLPKGDYTVNYQWKISNSTNVNAGDTMTLTLPSNVHVTEDEEFKLYNAVGASMGVAHMEKDNPIVVVTANNVMHNMINRRGWIRIGVEEKDMNPTKPTGPISMTKSASWADPTNKNLINWHLNVNHEGNTLTNPVIKDTFSGNQKYVAGSVKATDASGKSLPVTATTSLLSNTVTFKISGTIDSDIALTYQTRPKLTTGGDTFNNNATYTDDGGHKASANASIDREDEDTSQPENPGTGTPEPNEPIAMEKSVSWADPNDQTKLNWSIRINDNGNKLVNPEITDHLSANQSYVQGSAKMVTSLGDTVPITASPSGNGLTIVFKVTGTYTTNLHLTYQSKTSTTKGTEEFTNDATYKDDNDNNASATAEIDRTAEPELPNRNPVNMTKSVAWADPNDQTKLNWKLSVSANGNQLINPTIVDKISANQTFVAGSAEAKTITGEKIPVTASTNGTEITFKLSGTYTSDIQLSYQTTTDETNTAETFANGAIYDDEAGNHADASTSIDRDETEAPKPEITMAKTATWSDPADKTKIDWALNVTTNGNKLTNPVISDILSDNHSYVAGSVKVTDANGKTLPVTATVDGSEVTFKITGETTADLKITYQTTTKTATGAATFNNAAILDDQNNNHAEADAAIDREAQPVEPAKDPIEMTKTAAWSDPNDHNMINWQLKVATKGNTLLNPVISDQLSDNQTYRNGSAKAVDAAGNTVPVVVTTEGNKLTFKFSGTITNDLTLSYQTTTNEQSGAATFDNAAILDDDNDNHAEAESSIDRENPPVMPVKDPIEMSKVAAWSDSTDHTIINWTLSVKANGNDLSNPVITDILSDNQTYREGSARAVDDSGQELPLDVSVDGSTITFKIIGKFTADFRLTYQTKTNKASGAEIFANAAVYSDDDDNEASADTSIERDGEDEDDEPGTTEPGKPGTEEPENPGTTEPNEPGTEEPEKPGTTEPTEPGTEEPETPGTTEPGKPGTQEPEMPGTTEPSEPGTGEPETPGTTEPGEPGMEGPEMPGATEPSEPGTGEPEVPGITEPGEPGTSESEMPGTTEPSEPGMPETEMPGMPTTPYSSTQTPAPYSPASGRLPQTSEHQNNALATIVGFLILLLTFGLGYFDLRRHNM</sequence>
<evidence type="ECO:0000256" key="4">
    <source>
        <dbReference type="ARBA" id="ARBA00022729"/>
    </source>
</evidence>
<feature type="transmembrane region" description="Helical" evidence="7">
    <location>
        <begin position="1146"/>
        <end position="1165"/>
    </location>
</feature>
<evidence type="ECO:0000256" key="5">
    <source>
        <dbReference type="ARBA" id="ARBA00023088"/>
    </source>
</evidence>
<dbReference type="Proteomes" id="UP001227831">
    <property type="component" value="Unassembled WGS sequence"/>
</dbReference>
<dbReference type="InterPro" id="IPR011252">
    <property type="entry name" value="Fibrogen-bd_dom1"/>
</dbReference>
<evidence type="ECO:0000313" key="8">
    <source>
        <dbReference type="EMBL" id="MDQ7936381.1"/>
    </source>
</evidence>
<keyword evidence="4" id="KW-0732">Signal</keyword>
<organism evidence="8 9">
    <name type="scientific">Lactiplantibacillus brownii</name>
    <dbReference type="NCBI Taxonomy" id="3069269"/>
    <lineage>
        <taxon>Bacteria</taxon>
        <taxon>Bacillati</taxon>
        <taxon>Bacillota</taxon>
        <taxon>Bacilli</taxon>
        <taxon>Lactobacillales</taxon>
        <taxon>Lactobacillaceae</taxon>
        <taxon>Lactiplantibacillus</taxon>
    </lineage>
</organism>
<dbReference type="EMBL" id="JAVCWF010000001">
    <property type="protein sequence ID" value="MDQ7936381.1"/>
    <property type="molecule type" value="Genomic_DNA"/>
</dbReference>
<protein>
    <submittedName>
        <fullName evidence="8">Ig-like domain-containing protein</fullName>
    </submittedName>
</protein>
<name>A0ABU1A5Z7_9LACO</name>
<keyword evidence="5" id="KW-0572">Peptidoglycan-anchor</keyword>
<dbReference type="InterPro" id="IPR008966">
    <property type="entry name" value="Adhesion_dom_sf"/>
</dbReference>
<keyword evidence="7" id="KW-0812">Transmembrane</keyword>
<comment type="subcellular location">
    <subcellularLocation>
        <location evidence="1">Secreted</location>
        <location evidence="1">Cell wall</location>
    </subcellularLocation>
</comment>
<dbReference type="SUPFAM" id="SSF49401">
    <property type="entry name" value="Bacterial adhesins"/>
    <property type="match status" value="7"/>
</dbReference>
<feature type="region of interest" description="Disordered" evidence="6">
    <location>
        <begin position="946"/>
        <end position="1139"/>
    </location>
</feature>
<feature type="compositionally biased region" description="Low complexity" evidence="6">
    <location>
        <begin position="984"/>
        <end position="993"/>
    </location>
</feature>
<feature type="compositionally biased region" description="Polar residues" evidence="6">
    <location>
        <begin position="250"/>
        <end position="264"/>
    </location>
</feature>
<evidence type="ECO:0000256" key="3">
    <source>
        <dbReference type="ARBA" id="ARBA00022525"/>
    </source>
</evidence>
<evidence type="ECO:0000313" key="9">
    <source>
        <dbReference type="Proteomes" id="UP001227831"/>
    </source>
</evidence>